<organism evidence="3 4">
    <name type="scientific">Polyangium jinanense</name>
    <dbReference type="NCBI Taxonomy" id="2829994"/>
    <lineage>
        <taxon>Bacteria</taxon>
        <taxon>Pseudomonadati</taxon>
        <taxon>Myxococcota</taxon>
        <taxon>Polyangia</taxon>
        <taxon>Polyangiales</taxon>
        <taxon>Polyangiaceae</taxon>
        <taxon>Polyangium</taxon>
    </lineage>
</organism>
<evidence type="ECO:0000259" key="2">
    <source>
        <dbReference type="Pfam" id="PF13569"/>
    </source>
</evidence>
<proteinExistence type="predicted"/>
<dbReference type="InterPro" id="IPR025406">
    <property type="entry name" value="DUF4132"/>
</dbReference>
<accession>A0A9X4ATX5</accession>
<feature type="region of interest" description="Disordered" evidence="1">
    <location>
        <begin position="405"/>
        <end position="426"/>
    </location>
</feature>
<dbReference type="EMBL" id="JAGTJJ010000009">
    <property type="protein sequence ID" value="MDC3982627.1"/>
    <property type="molecule type" value="Genomic_DNA"/>
</dbReference>
<comment type="caution">
    <text evidence="3">The sequence shown here is derived from an EMBL/GenBank/DDBJ whole genome shotgun (WGS) entry which is preliminary data.</text>
</comment>
<dbReference type="Proteomes" id="UP001151081">
    <property type="component" value="Unassembled WGS sequence"/>
</dbReference>
<evidence type="ECO:0000313" key="4">
    <source>
        <dbReference type="Proteomes" id="UP001151081"/>
    </source>
</evidence>
<gene>
    <name evidence="3" type="ORF">KEG57_19080</name>
</gene>
<reference evidence="3 4" key="1">
    <citation type="submission" date="2021-04" db="EMBL/GenBank/DDBJ databases">
        <title>Genome analysis of Polyangium sp.</title>
        <authorList>
            <person name="Li Y."/>
            <person name="Wang J."/>
        </authorList>
    </citation>
    <scope>NUCLEOTIDE SEQUENCE [LARGE SCALE GENOMIC DNA]</scope>
    <source>
        <strain evidence="3 4">SDU14</strain>
    </source>
</reference>
<feature type="domain" description="DUF4132" evidence="2">
    <location>
        <begin position="749"/>
        <end position="926"/>
    </location>
</feature>
<keyword evidence="4" id="KW-1185">Reference proteome</keyword>
<evidence type="ECO:0000256" key="1">
    <source>
        <dbReference type="SAM" id="MobiDB-lite"/>
    </source>
</evidence>
<dbReference type="Pfam" id="PF13569">
    <property type="entry name" value="DUF4132"/>
    <property type="match status" value="1"/>
</dbReference>
<protein>
    <submittedName>
        <fullName evidence="3">DUF4132 domain-containing protein</fullName>
    </submittedName>
</protein>
<dbReference type="AlphaFoldDB" id="A0A9X4ATX5"/>
<evidence type="ECO:0000313" key="3">
    <source>
        <dbReference type="EMBL" id="MDC3982627.1"/>
    </source>
</evidence>
<dbReference type="RefSeq" id="WP_272422496.1">
    <property type="nucleotide sequence ID" value="NZ_JAGTJJ010000009.1"/>
</dbReference>
<sequence>MNAPAPAPDHEAVFLVRLRSLVSAVRVLEVRADAWPARRVVEEHEGYFAEGALFLRFEPRKEVPFPLRLHGERPEDLAHHERVRRASRVFLRATALAEARPRRAEQAFQSLEALFEEIGPDAAASMWLEAARTFLALGDEEHATRLLRRLARLARRAPVSAALLVAVVSSPCHGKTLPGELVDVAAEHAGPDAGLSLRLGVLRRLLEAGSDVPPGTMAALTNAAQASADRAAAASRIDAALLGCFDLPGTWAPAGEASLVRARLQALWALSHASGDHGSSVRGCLASALRATLDGLDTARLAAVLDTLLPASPSDDTSLLLDVTVRLLGTLAREANPLAEDTCIRVLLRLAEIASTNFLEQVDDICRALADAFDKPTSRPLLAALLADLDASARRVLSEELDRAADSRLGPAETTPPPRSGTRTNRVRSLARWLPAPLVTATLAALAASSADAASAAVAASPALAFIWAFRLIGLAQDERTSLDLAEDALSLAEVLAQHIDPHLVTASTIAAADPTLHLAHPDPAALLRGVALSRASLADRGVLRPERWPAPALPGLSDPRDARFVLLAWALSSLDAHEAGTHHLAFARIADATPLVRAGAGRLLPSPLALRGVSPSLTRLAATNLLRIPTADEPSLRDVVLLCSPRDLAEAFARDVGVSPRLLAEAPPLVPTNLDPSPPLVPRDLPLPDADPARLLAALFPRRTSLDPAPIPTRDPALPLSPVIAGHVVSLGPRGELIVTAEGASSPLRRVPSAVRKDERYRALVRGRRAERARRHEAARLLEDRMIRAAPVTADEIAWLLDDPLHASLLRHLVLATRPRDPGPPRDLALLWTWDHARGLGVVPLDYDARWIGWTDVELVHPARLPDVGAWRALTNDLGVKQDLPQLFRDLRGVPDDELDRTESHALARRLVDAAALRRALVDEGFSTGSGLATRNFVHQPSSSTVTAWFDPGRPPWPRDAAFSGPFGFCDPKGDPLPFTAIPRPLVCEARASIDRALARAAPRAR</sequence>
<name>A0A9X4ATX5_9BACT</name>